<reference evidence="7" key="3">
    <citation type="submission" date="2025-09" db="UniProtKB">
        <authorList>
            <consortium name="Ensembl"/>
        </authorList>
    </citation>
    <scope>IDENTIFICATION</scope>
</reference>
<feature type="chain" id="PRO_5025342463" evidence="5">
    <location>
        <begin position="18"/>
        <end position="221"/>
    </location>
</feature>
<dbReference type="SUPFAM" id="SSF49265">
    <property type="entry name" value="Fibronectin type III"/>
    <property type="match status" value="2"/>
</dbReference>
<organism evidence="7 8">
    <name type="scientific">Takifugu rubripes</name>
    <name type="common">Japanese pufferfish</name>
    <name type="synonym">Fugu rubripes</name>
    <dbReference type="NCBI Taxonomy" id="31033"/>
    <lineage>
        <taxon>Eukaryota</taxon>
        <taxon>Metazoa</taxon>
        <taxon>Chordata</taxon>
        <taxon>Craniata</taxon>
        <taxon>Vertebrata</taxon>
        <taxon>Euteleostomi</taxon>
        <taxon>Actinopterygii</taxon>
        <taxon>Neopterygii</taxon>
        <taxon>Teleostei</taxon>
        <taxon>Neoteleostei</taxon>
        <taxon>Acanthomorphata</taxon>
        <taxon>Eupercaria</taxon>
        <taxon>Tetraodontiformes</taxon>
        <taxon>Tetradontoidea</taxon>
        <taxon>Tetraodontidae</taxon>
        <taxon>Takifugu</taxon>
    </lineage>
</organism>
<dbReference type="RefSeq" id="XP_011601323.2">
    <property type="nucleotide sequence ID" value="XM_011603021.2"/>
</dbReference>
<dbReference type="InterPro" id="IPR003961">
    <property type="entry name" value="FN3_dom"/>
</dbReference>
<dbReference type="Proteomes" id="UP000005226">
    <property type="component" value="Chromosome 4"/>
</dbReference>
<dbReference type="InterPro" id="IPR013783">
    <property type="entry name" value="Ig-like_fold"/>
</dbReference>
<dbReference type="InParanoid" id="A0A674N129"/>
<evidence type="ECO:0000313" key="7">
    <source>
        <dbReference type="Ensembl" id="ENSTRUP00000066957.1"/>
    </source>
</evidence>
<evidence type="ECO:0000256" key="2">
    <source>
        <dbReference type="ARBA" id="ARBA00022729"/>
    </source>
</evidence>
<proteinExistence type="inferred from homology"/>
<reference evidence="7" key="2">
    <citation type="submission" date="2025-08" db="UniProtKB">
        <authorList>
            <consortium name="Ensembl"/>
        </authorList>
    </citation>
    <scope>IDENTIFICATION</scope>
</reference>
<keyword evidence="2 5" id="KW-0732">Signal</keyword>
<dbReference type="FunFam" id="2.60.40.10:FF:000348">
    <property type="entry name" value="Interleukin 20 receptor subunit alpha"/>
    <property type="match status" value="1"/>
</dbReference>
<keyword evidence="4" id="KW-0675">Receptor</keyword>
<dbReference type="Gene3D" id="2.60.40.10">
    <property type="entry name" value="Immunoglobulins"/>
    <property type="match status" value="1"/>
</dbReference>
<evidence type="ECO:0000313" key="8">
    <source>
        <dbReference type="Proteomes" id="UP000005226"/>
    </source>
</evidence>
<dbReference type="GeneTree" id="ENSGT00940000165457"/>
<keyword evidence="3" id="KW-1015">Disulfide bond</keyword>
<dbReference type="Ensembl" id="ENSTRUT00000079474.1">
    <property type="protein sequence ID" value="ENSTRUP00000066957.1"/>
    <property type="gene ID" value="ENSTRUG00000032360.1"/>
</dbReference>
<feature type="signal peptide" evidence="5">
    <location>
        <begin position="1"/>
        <end position="17"/>
    </location>
</feature>
<dbReference type="GO" id="GO:0005886">
    <property type="term" value="C:plasma membrane"/>
    <property type="evidence" value="ECO:0007669"/>
    <property type="project" value="TreeGrafter"/>
</dbReference>
<dbReference type="PROSITE" id="PS50853">
    <property type="entry name" value="FN3"/>
    <property type="match status" value="1"/>
</dbReference>
<gene>
    <name evidence="7" type="primary">il22ra2</name>
</gene>
<name>A0A674N129_TAKRU</name>
<evidence type="ECO:0000256" key="3">
    <source>
        <dbReference type="ARBA" id="ARBA00023157"/>
    </source>
</evidence>
<evidence type="ECO:0000256" key="5">
    <source>
        <dbReference type="SAM" id="SignalP"/>
    </source>
</evidence>
<keyword evidence="8" id="KW-1185">Reference proteome</keyword>
<dbReference type="GeneID" id="101074849"/>
<protein>
    <submittedName>
        <fullName evidence="7">Interleukin 22 receptor, alpha 2</fullName>
    </submittedName>
</protein>
<dbReference type="Pfam" id="PF01108">
    <property type="entry name" value="Tissue_fac"/>
    <property type="match status" value="1"/>
</dbReference>
<dbReference type="PANTHER" id="PTHR20859:SF53">
    <property type="entry name" value="INTERLEUKIN-22 RECEPTOR SUBUNIT ALPHA-1"/>
    <property type="match status" value="1"/>
</dbReference>
<dbReference type="InterPro" id="IPR015373">
    <property type="entry name" value="Interferon/interleukin_rcp_dom"/>
</dbReference>
<dbReference type="AlphaFoldDB" id="A0A674N129"/>
<dbReference type="OrthoDB" id="10007376at2759"/>
<evidence type="ECO:0000256" key="1">
    <source>
        <dbReference type="ARBA" id="ARBA00005399"/>
    </source>
</evidence>
<comment type="similarity">
    <text evidence="1">Belongs to the type II cytokine receptor family.</text>
</comment>
<evidence type="ECO:0000256" key="4">
    <source>
        <dbReference type="ARBA" id="ARBA00023170"/>
    </source>
</evidence>
<accession>A0A674N129</accession>
<dbReference type="Pfam" id="PF09294">
    <property type="entry name" value="Interfer-bind"/>
    <property type="match status" value="1"/>
</dbReference>
<dbReference type="PANTHER" id="PTHR20859">
    <property type="entry name" value="INTERFERON/INTERLEUKIN RECEPTOR"/>
    <property type="match status" value="1"/>
</dbReference>
<dbReference type="OMA" id="PRWETKI"/>
<sequence length="221" mass="25370">MSRLLLLLLLLLPGTLGTLGGTRKDLAMLAPPTNVRFDSVDYKNILCWSPPANSSSLLYYVQWKIYGDPQWLDVSSCQGTLKLQCDLSNVTSAPREWYYARVRSSSQTSSRSDWSLSPRFSPRWDTKLSPPVLRLDVTEKRIIVRVKPPTPHIRKMFRRLQYKIYLIHPSGEEELFIVDCCPGKLTLHLKHKQKYCIQAQTRIFLQAKISARSPPTCVTTF</sequence>
<reference evidence="7 8" key="1">
    <citation type="journal article" date="2011" name="Genome Biol. Evol.">
        <title>Integration of the genetic map and genome assembly of fugu facilitates insights into distinct features of genome evolution in teleosts and mammals.</title>
        <authorList>
            <person name="Kai W."/>
            <person name="Kikuchi K."/>
            <person name="Tohari S."/>
            <person name="Chew A.K."/>
            <person name="Tay A."/>
            <person name="Fujiwara A."/>
            <person name="Hosoya S."/>
            <person name="Suetake H."/>
            <person name="Naruse K."/>
            <person name="Brenner S."/>
            <person name="Suzuki Y."/>
            <person name="Venkatesh B."/>
        </authorList>
    </citation>
    <scope>NUCLEOTIDE SEQUENCE [LARGE SCALE GENOMIC DNA]</scope>
</reference>
<evidence type="ECO:0000259" key="6">
    <source>
        <dbReference type="PROSITE" id="PS50853"/>
    </source>
</evidence>
<feature type="domain" description="Fibronectin type-III" evidence="6">
    <location>
        <begin position="31"/>
        <end position="125"/>
    </location>
</feature>
<dbReference type="InterPro" id="IPR050650">
    <property type="entry name" value="Type-II_Cytokine-TF_Rcpt"/>
</dbReference>
<dbReference type="GO" id="GO:0004896">
    <property type="term" value="F:cytokine receptor activity"/>
    <property type="evidence" value="ECO:0007669"/>
    <property type="project" value="TreeGrafter"/>
</dbReference>
<dbReference type="InterPro" id="IPR036116">
    <property type="entry name" value="FN3_sf"/>
</dbReference>